<gene>
    <name evidence="2" type="ORF">ALC62_12085</name>
</gene>
<sequence>ENERAQCEGKSGYDTFERSSVNEGKSRGEMKKKMRKRTGMMNGGKYEQNEMTSAERRQKGWKPLSRISYPARKQEQASNRQAGCRVRKTERAEASRRARERDGEHAAPACLILESELLIRNPGSQSRARRRYKPFAGHGYDDGRRPGLRPPGGEGRTPPTDTLLRKPTSQHPRGPIPAGLSSLPCSTLDRTTWIILSGSSVIVFALPRSRSILHASRSELGKSSPWKSPLAGTFLIGPFGEFGDLEEEIEESSLLG</sequence>
<organism evidence="2 3">
    <name type="scientific">Cyphomyrmex costatus</name>
    <dbReference type="NCBI Taxonomy" id="456900"/>
    <lineage>
        <taxon>Eukaryota</taxon>
        <taxon>Metazoa</taxon>
        <taxon>Ecdysozoa</taxon>
        <taxon>Arthropoda</taxon>
        <taxon>Hexapoda</taxon>
        <taxon>Insecta</taxon>
        <taxon>Pterygota</taxon>
        <taxon>Neoptera</taxon>
        <taxon>Endopterygota</taxon>
        <taxon>Hymenoptera</taxon>
        <taxon>Apocrita</taxon>
        <taxon>Aculeata</taxon>
        <taxon>Formicoidea</taxon>
        <taxon>Formicidae</taxon>
        <taxon>Myrmicinae</taxon>
        <taxon>Cyphomyrmex</taxon>
    </lineage>
</organism>
<protein>
    <submittedName>
        <fullName evidence="2">Uncharacterized protein</fullName>
    </submittedName>
</protein>
<dbReference type="Proteomes" id="UP000078542">
    <property type="component" value="Unassembled WGS sequence"/>
</dbReference>
<evidence type="ECO:0000313" key="3">
    <source>
        <dbReference type="Proteomes" id="UP000078542"/>
    </source>
</evidence>
<feature type="region of interest" description="Disordered" evidence="1">
    <location>
        <begin position="1"/>
        <end position="104"/>
    </location>
</feature>
<accession>A0A151IBX3</accession>
<name>A0A151IBX3_9HYME</name>
<evidence type="ECO:0000256" key="1">
    <source>
        <dbReference type="SAM" id="MobiDB-lite"/>
    </source>
</evidence>
<feature type="non-terminal residue" evidence="2">
    <location>
        <position position="1"/>
    </location>
</feature>
<dbReference type="EMBL" id="KQ978076">
    <property type="protein sequence ID" value="KYM97218.1"/>
    <property type="molecule type" value="Genomic_DNA"/>
</dbReference>
<evidence type="ECO:0000313" key="2">
    <source>
        <dbReference type="EMBL" id="KYM97218.1"/>
    </source>
</evidence>
<dbReference type="AlphaFoldDB" id="A0A151IBX3"/>
<feature type="region of interest" description="Disordered" evidence="1">
    <location>
        <begin position="122"/>
        <end position="182"/>
    </location>
</feature>
<feature type="compositionally biased region" description="Basic and acidic residues" evidence="1">
    <location>
        <begin position="87"/>
        <end position="104"/>
    </location>
</feature>
<proteinExistence type="predicted"/>
<reference evidence="2 3" key="1">
    <citation type="submission" date="2016-03" db="EMBL/GenBank/DDBJ databases">
        <title>Cyphomyrmex costatus WGS genome.</title>
        <authorList>
            <person name="Nygaard S."/>
            <person name="Hu H."/>
            <person name="Boomsma J."/>
            <person name="Zhang G."/>
        </authorList>
    </citation>
    <scope>NUCLEOTIDE SEQUENCE [LARGE SCALE GENOMIC DNA]</scope>
    <source>
        <strain evidence="2">MS0001</strain>
        <tissue evidence="2">Whole body</tissue>
    </source>
</reference>
<keyword evidence="3" id="KW-1185">Reference proteome</keyword>